<feature type="chain" id="PRO_5006901282" description="Gas1-like protein" evidence="1">
    <location>
        <begin position="33"/>
        <end position="194"/>
    </location>
</feature>
<comment type="caution">
    <text evidence="2">The sequence shown here is derived from an EMBL/GenBank/DDBJ whole genome shotgun (WGS) entry which is preliminary data.</text>
</comment>
<organism evidence="2 3">
    <name type="scientific">Moniliophthora roreri</name>
    <name type="common">Frosty pod rot fungus</name>
    <name type="synonym">Monilia roreri</name>
    <dbReference type="NCBI Taxonomy" id="221103"/>
    <lineage>
        <taxon>Eukaryota</taxon>
        <taxon>Fungi</taxon>
        <taxon>Dikarya</taxon>
        <taxon>Basidiomycota</taxon>
        <taxon>Agaricomycotina</taxon>
        <taxon>Agaricomycetes</taxon>
        <taxon>Agaricomycetidae</taxon>
        <taxon>Agaricales</taxon>
        <taxon>Marasmiineae</taxon>
        <taxon>Marasmiaceae</taxon>
        <taxon>Moniliophthora</taxon>
    </lineage>
</organism>
<evidence type="ECO:0008006" key="4">
    <source>
        <dbReference type="Google" id="ProtNLM"/>
    </source>
</evidence>
<reference evidence="2 3" key="1">
    <citation type="submission" date="2015-12" db="EMBL/GenBank/DDBJ databases">
        <title>Draft genome sequence of Moniliophthora roreri, the causal agent of frosty pod rot of cacao.</title>
        <authorList>
            <person name="Aime M.C."/>
            <person name="Diaz-Valderrama J.R."/>
            <person name="Kijpornyongpan T."/>
            <person name="Phillips-Mora W."/>
        </authorList>
    </citation>
    <scope>NUCLEOTIDE SEQUENCE [LARGE SCALE GENOMIC DNA]</scope>
    <source>
        <strain evidence="2 3">MCA 2952</strain>
    </source>
</reference>
<evidence type="ECO:0000313" key="2">
    <source>
        <dbReference type="EMBL" id="KTB29026.1"/>
    </source>
</evidence>
<evidence type="ECO:0000256" key="1">
    <source>
        <dbReference type="SAM" id="SignalP"/>
    </source>
</evidence>
<proteinExistence type="predicted"/>
<keyword evidence="1" id="KW-0732">Signal</keyword>
<dbReference type="EMBL" id="LATX01002457">
    <property type="protein sequence ID" value="KTB29026.1"/>
    <property type="molecule type" value="Genomic_DNA"/>
</dbReference>
<evidence type="ECO:0000313" key="3">
    <source>
        <dbReference type="Proteomes" id="UP000054988"/>
    </source>
</evidence>
<dbReference type="Proteomes" id="UP000054988">
    <property type="component" value="Unassembled WGS sequence"/>
</dbReference>
<name>A0A0W0EYM3_MONRR</name>
<dbReference type="AlphaFoldDB" id="A0A0W0EYM3"/>
<protein>
    <recommendedName>
        <fullName evidence="4">Gas1-like protein</fullName>
    </recommendedName>
</protein>
<accession>A0A0W0EYM3</accession>
<gene>
    <name evidence="2" type="ORF">WG66_18470</name>
</gene>
<feature type="signal peptide" evidence="1">
    <location>
        <begin position="1"/>
        <end position="32"/>
    </location>
</feature>
<sequence>MEVSLARYQASFFSNFISSAALVLVLILGVHAHAGVNPALGVNGNMARSDVKRPNNNCGGVNVGVSIDSSTAVQAAADGTFQATVVNFNGGADGSRQMSAVVDATGRGNAFQGKVQVTQNGQRAPQGTGSEPLTAKLPAGTRCAGGRTGNLCLVSFKSTAGFGNCVVVRQAGNGRRGLVAAVRISFSSCSPSGD</sequence>
<dbReference type="eggNOG" id="ENOG502SPMB">
    <property type="taxonomic scope" value="Eukaryota"/>
</dbReference>